<feature type="transmembrane region" description="Helical" evidence="6">
    <location>
        <begin position="506"/>
        <end position="529"/>
    </location>
</feature>
<evidence type="ECO:0000256" key="2">
    <source>
        <dbReference type="ARBA" id="ARBA00022692"/>
    </source>
</evidence>
<dbReference type="SUPFAM" id="SSF103473">
    <property type="entry name" value="MFS general substrate transporter"/>
    <property type="match status" value="1"/>
</dbReference>
<protein>
    <recommendedName>
        <fullName evidence="7">Major facilitator superfamily (MFS) profile domain-containing protein</fullName>
    </recommendedName>
</protein>
<feature type="transmembrane region" description="Helical" evidence="6">
    <location>
        <begin position="478"/>
        <end position="500"/>
    </location>
</feature>
<feature type="transmembrane region" description="Helical" evidence="6">
    <location>
        <begin position="372"/>
        <end position="392"/>
    </location>
</feature>
<dbReference type="GeneID" id="34602618"/>
<dbReference type="PANTHER" id="PTHR23502">
    <property type="entry name" value="MAJOR FACILITATOR SUPERFAMILY"/>
    <property type="match status" value="1"/>
</dbReference>
<comment type="caution">
    <text evidence="8">The sequence shown here is derived from an EMBL/GenBank/DDBJ whole genome shotgun (WGS) entry which is preliminary data.</text>
</comment>
<keyword evidence="4 6" id="KW-0472">Membrane</keyword>
<dbReference type="InterPro" id="IPR011701">
    <property type="entry name" value="MFS"/>
</dbReference>
<dbReference type="Proteomes" id="UP000077002">
    <property type="component" value="Unassembled WGS sequence"/>
</dbReference>
<sequence length="543" mass="60098">MSQLIHDSLFGRLLRHLSKGKLLPHEETKHPALLEQFSHNPPAVGRETSPERPASDASTLGPGDGELSEKGRDPNIVGWYGPDDPENPLNWSPFTKCAITFELCYLTFAVYVGSSVYTAGVVDVMKDFGIGEIPATLPLTVFVLGFGLGPMTLAPLSEAPAIGRTPIYVWTLLAFLLLQIPVALAVDLPMLIVFRFITGVLGSPPLATGGASIAEIFTPRKRGLAIGIWGVAAKIFGPVFGPLLGGFAAQAKGWRWTIWELMWISGLAVIMLFFFLPEVNAKNILYRRAHRLRRVTGNIKLMSEGEIAYQNVTVRKVAYLTIIRPWILTFTEPLVFLLHTWVALIFGLLFIWFTAFPLVFEGIYGFNAGQTGLSFLGLFVGALCCVPPFIWYDRGVQRRMFDDDGHIMKPEQRLVPAMVTAATIPICLFWFGWSAQKDVHWIVPIIGTCFFAVGALIIVNSVLTYLPDAFPTEIPSVMAGSAFMRFSFGAGFPLFAPAMYHNLGVHWASSLLGFLGLAYVPIPFLFYFFGERFRNASKRARHT</sequence>
<dbReference type="GO" id="GO:0015244">
    <property type="term" value="F:fluconazole transmembrane transporter activity"/>
    <property type="evidence" value="ECO:0007669"/>
    <property type="project" value="TreeGrafter"/>
</dbReference>
<reference evidence="8 9" key="1">
    <citation type="submission" date="2016-03" db="EMBL/GenBank/DDBJ databases">
        <title>Draft genome sequence of the Fonsecaea monophora CBS 269.37.</title>
        <authorList>
            <person name="Bombassaro A."/>
            <person name="Vinicius W.A."/>
            <person name="De Hoog S."/>
            <person name="Sun J."/>
            <person name="Souza E.M."/>
            <person name="Raittz R.T."/>
            <person name="Costa F."/>
            <person name="Leao A.C."/>
            <person name="Tadra-Sfeir M.Z."/>
            <person name="Baura V."/>
            <person name="Balsanelli E."/>
            <person name="Pedrosa F.O."/>
            <person name="Moreno L.F."/>
            <person name="Steffens M.B."/>
            <person name="Xi L."/>
            <person name="Bocca A.L."/>
            <person name="Felipe M.S."/>
            <person name="Teixeira M."/>
            <person name="Telles Filho F.Q."/>
            <person name="Azevedo C.M."/>
            <person name="Gomes R."/>
            <person name="Vicente V.A."/>
        </authorList>
    </citation>
    <scope>NUCLEOTIDE SEQUENCE [LARGE SCALE GENOMIC DNA]</scope>
    <source>
        <strain evidence="8 9">CBS 269.37</strain>
    </source>
</reference>
<dbReference type="PROSITE" id="PS50850">
    <property type="entry name" value="MFS"/>
    <property type="match status" value="1"/>
</dbReference>
<dbReference type="OrthoDB" id="3357846at2759"/>
<dbReference type="InterPro" id="IPR036259">
    <property type="entry name" value="MFS_trans_sf"/>
</dbReference>
<feature type="transmembrane region" description="Helical" evidence="6">
    <location>
        <begin position="226"/>
        <end position="249"/>
    </location>
</feature>
<evidence type="ECO:0000256" key="1">
    <source>
        <dbReference type="ARBA" id="ARBA00004141"/>
    </source>
</evidence>
<dbReference type="RefSeq" id="XP_022510296.1">
    <property type="nucleotide sequence ID" value="XM_022657419.1"/>
</dbReference>
<evidence type="ECO:0000259" key="7">
    <source>
        <dbReference type="PROSITE" id="PS50850"/>
    </source>
</evidence>
<feature type="transmembrane region" description="Helical" evidence="6">
    <location>
        <begin position="97"/>
        <end position="117"/>
    </location>
</feature>
<dbReference type="PANTHER" id="PTHR23502:SF23">
    <property type="entry name" value="FLUCONAZOLE RESISTANCE PROTEIN 1"/>
    <property type="match status" value="1"/>
</dbReference>
<accession>A0A177F1Z0</accession>
<keyword evidence="9" id="KW-1185">Reference proteome</keyword>
<evidence type="ECO:0000256" key="4">
    <source>
        <dbReference type="ARBA" id="ARBA00023136"/>
    </source>
</evidence>
<keyword evidence="3 6" id="KW-1133">Transmembrane helix</keyword>
<feature type="transmembrane region" description="Helical" evidence="6">
    <location>
        <begin position="192"/>
        <end position="214"/>
    </location>
</feature>
<dbReference type="InterPro" id="IPR020846">
    <property type="entry name" value="MFS_dom"/>
</dbReference>
<evidence type="ECO:0000256" key="6">
    <source>
        <dbReference type="SAM" id="Phobius"/>
    </source>
</evidence>
<dbReference type="CDD" id="cd17323">
    <property type="entry name" value="MFS_Tpo1_MDR_like"/>
    <property type="match status" value="1"/>
</dbReference>
<evidence type="ECO:0000313" key="9">
    <source>
        <dbReference type="Proteomes" id="UP000077002"/>
    </source>
</evidence>
<feature type="domain" description="Major facilitator superfamily (MFS) profile" evidence="7">
    <location>
        <begin position="99"/>
        <end position="533"/>
    </location>
</feature>
<dbReference type="Pfam" id="PF07690">
    <property type="entry name" value="MFS_1"/>
    <property type="match status" value="1"/>
</dbReference>
<organism evidence="8 9">
    <name type="scientific">Fonsecaea monophora</name>
    <dbReference type="NCBI Taxonomy" id="254056"/>
    <lineage>
        <taxon>Eukaryota</taxon>
        <taxon>Fungi</taxon>
        <taxon>Dikarya</taxon>
        <taxon>Ascomycota</taxon>
        <taxon>Pezizomycotina</taxon>
        <taxon>Eurotiomycetes</taxon>
        <taxon>Chaetothyriomycetidae</taxon>
        <taxon>Chaetothyriales</taxon>
        <taxon>Herpotrichiellaceae</taxon>
        <taxon>Fonsecaea</taxon>
    </lineage>
</organism>
<dbReference type="GO" id="GO:0005886">
    <property type="term" value="C:plasma membrane"/>
    <property type="evidence" value="ECO:0007669"/>
    <property type="project" value="TreeGrafter"/>
</dbReference>
<feature type="transmembrane region" description="Helical" evidence="6">
    <location>
        <begin position="261"/>
        <end position="281"/>
    </location>
</feature>
<feature type="transmembrane region" description="Helical" evidence="6">
    <location>
        <begin position="439"/>
        <end position="466"/>
    </location>
</feature>
<dbReference type="GO" id="GO:1990961">
    <property type="term" value="P:xenobiotic detoxification by transmembrane export across the plasma membrane"/>
    <property type="evidence" value="ECO:0007669"/>
    <property type="project" value="TreeGrafter"/>
</dbReference>
<feature type="region of interest" description="Disordered" evidence="5">
    <location>
        <begin position="34"/>
        <end position="79"/>
    </location>
</feature>
<dbReference type="AlphaFoldDB" id="A0A177F1Z0"/>
<name>A0A177F1Z0_9EURO</name>
<evidence type="ECO:0000313" key="8">
    <source>
        <dbReference type="EMBL" id="OAG38344.1"/>
    </source>
</evidence>
<feature type="transmembrane region" description="Helical" evidence="6">
    <location>
        <begin position="168"/>
        <end position="186"/>
    </location>
</feature>
<feature type="transmembrane region" description="Helical" evidence="6">
    <location>
        <begin position="413"/>
        <end position="433"/>
    </location>
</feature>
<dbReference type="FunFam" id="1.20.1250.20:FF:000011">
    <property type="entry name" value="MFS multidrug transporter, putative"/>
    <property type="match status" value="1"/>
</dbReference>
<dbReference type="EMBL" id="LVKK01000057">
    <property type="protein sequence ID" value="OAG38344.1"/>
    <property type="molecule type" value="Genomic_DNA"/>
</dbReference>
<proteinExistence type="predicted"/>
<dbReference type="Gene3D" id="1.20.1250.20">
    <property type="entry name" value="MFS general substrate transporter like domains"/>
    <property type="match status" value="1"/>
</dbReference>
<feature type="transmembrane region" description="Helical" evidence="6">
    <location>
        <begin position="137"/>
        <end position="156"/>
    </location>
</feature>
<evidence type="ECO:0000256" key="3">
    <source>
        <dbReference type="ARBA" id="ARBA00022989"/>
    </source>
</evidence>
<keyword evidence="2 6" id="KW-0812">Transmembrane</keyword>
<comment type="subcellular location">
    <subcellularLocation>
        <location evidence="1">Membrane</location>
        <topology evidence="1">Multi-pass membrane protein</topology>
    </subcellularLocation>
</comment>
<gene>
    <name evidence="8" type="ORF">AYO21_07464</name>
</gene>
<feature type="transmembrane region" description="Helical" evidence="6">
    <location>
        <begin position="334"/>
        <end position="360"/>
    </location>
</feature>
<evidence type="ECO:0000256" key="5">
    <source>
        <dbReference type="SAM" id="MobiDB-lite"/>
    </source>
</evidence>